<dbReference type="EMBL" id="CP020772">
    <property type="protein sequence ID" value="ARI75908.1"/>
    <property type="molecule type" value="Genomic_DNA"/>
</dbReference>
<evidence type="ECO:0000313" key="1">
    <source>
        <dbReference type="EMBL" id="ARI75908.1"/>
    </source>
</evidence>
<accession>A0A1W5ZRK4</accession>
<dbReference type="Pfam" id="PF08970">
    <property type="entry name" value="Sda"/>
    <property type="match status" value="1"/>
</dbReference>
<dbReference type="InterPro" id="IPR015064">
    <property type="entry name" value="Sda"/>
</dbReference>
<evidence type="ECO:0008006" key="3">
    <source>
        <dbReference type="Google" id="ProtNLM"/>
    </source>
</evidence>
<keyword evidence="2" id="KW-1185">Reference proteome</keyword>
<protein>
    <recommendedName>
        <fullName evidence="3">Sporulation protein</fullName>
    </recommendedName>
</protein>
<dbReference type="InterPro" id="IPR036916">
    <property type="entry name" value="Sda_sf"/>
</dbReference>
<reference evidence="1 2" key="1">
    <citation type="submission" date="2017-04" db="EMBL/GenBank/DDBJ databases">
        <title>The whole genome sequencing and assembly of Halobacillus mangrovi strain.</title>
        <authorList>
            <person name="Lee S.-J."/>
            <person name="Park M.-K."/>
            <person name="Kim J.-Y."/>
            <person name="Lee Y.-J."/>
            <person name="Yi H."/>
            <person name="Bahn Y.-S."/>
            <person name="Kim J.F."/>
            <person name="Lee D.-W."/>
        </authorList>
    </citation>
    <scope>NUCLEOTIDE SEQUENCE [LARGE SCALE GENOMIC DNA]</scope>
    <source>
        <strain evidence="1 2">KTB 131</strain>
    </source>
</reference>
<dbReference type="Gene3D" id="1.10.287.1100">
    <property type="entry name" value="Sporulation inhibitor A"/>
    <property type="match status" value="1"/>
</dbReference>
<dbReference type="AlphaFoldDB" id="A0A1W5ZRK4"/>
<dbReference type="OrthoDB" id="2933732at2"/>
<organism evidence="1 2">
    <name type="scientific">Halobacillus mangrovi</name>
    <dbReference type="NCBI Taxonomy" id="402384"/>
    <lineage>
        <taxon>Bacteria</taxon>
        <taxon>Bacillati</taxon>
        <taxon>Bacillota</taxon>
        <taxon>Bacilli</taxon>
        <taxon>Bacillales</taxon>
        <taxon>Bacillaceae</taxon>
        <taxon>Halobacillus</taxon>
    </lineage>
</organism>
<dbReference type="SUPFAM" id="SSF100985">
    <property type="entry name" value="Sporulation inhibitor Sda"/>
    <property type="match status" value="1"/>
</dbReference>
<dbReference type="KEGG" id="hmn:HM131_03285"/>
<name>A0A1W5ZRK4_9BACI</name>
<dbReference type="STRING" id="402384.HM131_03285"/>
<gene>
    <name evidence="1" type="ORF">HM131_03285</name>
</gene>
<evidence type="ECO:0000313" key="2">
    <source>
        <dbReference type="Proteomes" id="UP000192527"/>
    </source>
</evidence>
<sequence length="47" mass="5683">MIVSKLSYKELILTREKAMELKLDTEFIRLLEKEIVKREIHKPLVKE</sequence>
<dbReference type="Proteomes" id="UP000192527">
    <property type="component" value="Chromosome"/>
</dbReference>
<proteinExistence type="predicted"/>
<dbReference type="RefSeq" id="WP_085027902.1">
    <property type="nucleotide sequence ID" value="NZ_CP020772.1"/>
</dbReference>